<organism evidence="1 2">
    <name type="scientific">Candidatus Nomurabacteria bacterium CG1_02_47_685</name>
    <dbReference type="NCBI Taxonomy" id="1805282"/>
    <lineage>
        <taxon>Bacteria</taxon>
        <taxon>Candidatus Nomuraibacteriota</taxon>
    </lineage>
</organism>
<proteinExistence type="predicted"/>
<sequence>MPSNDGTPRSKEFDKLFEYLTDVPADETRVGKDGSLFIPPSVTLNDKPRALLRIKILAGPRALMKNIVNGKHFGWWIKRPPPS</sequence>
<dbReference type="STRING" id="1805282.AUJ44_04350"/>
<gene>
    <name evidence="1" type="ORF">AUJ44_04350</name>
</gene>
<dbReference type="AlphaFoldDB" id="A0A1J4V8I6"/>
<name>A0A1J4V8I6_9BACT</name>
<protein>
    <submittedName>
        <fullName evidence="1">Uncharacterized protein</fullName>
    </submittedName>
</protein>
<reference evidence="1 2" key="1">
    <citation type="journal article" date="2016" name="Environ. Microbiol.">
        <title>Genomic resolution of a cold subsurface aquifer community provides metabolic insights for novel microbes adapted to high CO concentrations.</title>
        <authorList>
            <person name="Probst A.J."/>
            <person name="Castelle C.J."/>
            <person name="Singh A."/>
            <person name="Brown C.T."/>
            <person name="Anantharaman K."/>
            <person name="Sharon I."/>
            <person name="Hug L.A."/>
            <person name="Burstein D."/>
            <person name="Emerson J.B."/>
            <person name="Thomas B.C."/>
            <person name="Banfield J.F."/>
        </authorList>
    </citation>
    <scope>NUCLEOTIDE SEQUENCE [LARGE SCALE GENOMIC DNA]</scope>
    <source>
        <strain evidence="1">CG1_02_47_685</strain>
    </source>
</reference>
<dbReference type="Proteomes" id="UP000183206">
    <property type="component" value="Unassembled WGS sequence"/>
</dbReference>
<dbReference type="EMBL" id="MNVO01000062">
    <property type="protein sequence ID" value="OIO31585.1"/>
    <property type="molecule type" value="Genomic_DNA"/>
</dbReference>
<evidence type="ECO:0000313" key="2">
    <source>
        <dbReference type="Proteomes" id="UP000183206"/>
    </source>
</evidence>
<evidence type="ECO:0000313" key="1">
    <source>
        <dbReference type="EMBL" id="OIO31585.1"/>
    </source>
</evidence>
<accession>A0A1J4V8I6</accession>
<comment type="caution">
    <text evidence="1">The sequence shown here is derived from an EMBL/GenBank/DDBJ whole genome shotgun (WGS) entry which is preliminary data.</text>
</comment>